<comment type="caution">
    <text evidence="1">The sequence shown here is derived from an EMBL/GenBank/DDBJ whole genome shotgun (WGS) entry which is preliminary data.</text>
</comment>
<protein>
    <submittedName>
        <fullName evidence="1">Peptidoglycan binding domain-containing protein</fullName>
    </submittedName>
</protein>
<sequence length="431" mass="48280">KPSKRLVVFCDGTWCGRETGTQSNIRILADMVGNIDFSPRPDEDPNTIATRVHPIHAFQNYVTAGYQEGIGLNKTFLEYIWDGTTASTIAEECTAVYKFIVDNFTPDHEIWIFGLSRGAYTARCVAGMINNCGIIKAPRHHPQQPSLTEHDISTLCYEVYRTYRSPLTIDHPQSSKCTEFRRNPTSVWQTPRPIKFLGLFDTVGGLGIPHLNAGTGFDWPDFYDQKVSSVVQHVYHAVCLHDRLWIFQPCLAFEGDGEVRAEVHQVWFPGCHYDVGRQTFRFVRQAPQNQIERIVGALPDRLAKTIYPNHVLADCVLRWMLESVLTHDTQNLVIPGLKNEIQALGQRIVSASSPRYLGEGGAKAGPTGSGDVYGNVLEYAPAGSVFRLLSKFGSQAVELLNHTWPNLGDNIQDLLGIKTILRILTATKDRR</sequence>
<dbReference type="Proteomes" id="UP000799755">
    <property type="component" value="Unassembled WGS sequence"/>
</dbReference>
<evidence type="ECO:0000313" key="1">
    <source>
        <dbReference type="EMBL" id="KAF2463088.1"/>
    </source>
</evidence>
<evidence type="ECO:0000313" key="2">
    <source>
        <dbReference type="Proteomes" id="UP000799755"/>
    </source>
</evidence>
<reference evidence="1" key="1">
    <citation type="journal article" date="2020" name="Stud. Mycol.">
        <title>101 Dothideomycetes genomes: a test case for predicting lifestyles and emergence of pathogens.</title>
        <authorList>
            <person name="Haridas S."/>
            <person name="Albert R."/>
            <person name="Binder M."/>
            <person name="Bloem J."/>
            <person name="Labutti K."/>
            <person name="Salamov A."/>
            <person name="Andreopoulos B."/>
            <person name="Baker S."/>
            <person name="Barry K."/>
            <person name="Bills G."/>
            <person name="Bluhm B."/>
            <person name="Cannon C."/>
            <person name="Castanera R."/>
            <person name="Culley D."/>
            <person name="Daum C."/>
            <person name="Ezra D."/>
            <person name="Gonzalez J."/>
            <person name="Henrissat B."/>
            <person name="Kuo A."/>
            <person name="Liang C."/>
            <person name="Lipzen A."/>
            <person name="Lutzoni F."/>
            <person name="Magnuson J."/>
            <person name="Mondo S."/>
            <person name="Nolan M."/>
            <person name="Ohm R."/>
            <person name="Pangilinan J."/>
            <person name="Park H.-J."/>
            <person name="Ramirez L."/>
            <person name="Alfaro M."/>
            <person name="Sun H."/>
            <person name="Tritt A."/>
            <person name="Yoshinaga Y."/>
            <person name="Zwiers L.-H."/>
            <person name="Turgeon B."/>
            <person name="Goodwin S."/>
            <person name="Spatafora J."/>
            <person name="Crous P."/>
            <person name="Grigoriev I."/>
        </authorList>
    </citation>
    <scope>NUCLEOTIDE SEQUENCE</scope>
    <source>
        <strain evidence="1">ATCC 200398</strain>
    </source>
</reference>
<keyword evidence="2" id="KW-1185">Reference proteome</keyword>
<accession>A0ACB6Q925</accession>
<organism evidence="1 2">
    <name type="scientific">Lindgomyces ingoldianus</name>
    <dbReference type="NCBI Taxonomy" id="673940"/>
    <lineage>
        <taxon>Eukaryota</taxon>
        <taxon>Fungi</taxon>
        <taxon>Dikarya</taxon>
        <taxon>Ascomycota</taxon>
        <taxon>Pezizomycotina</taxon>
        <taxon>Dothideomycetes</taxon>
        <taxon>Pleosporomycetidae</taxon>
        <taxon>Pleosporales</taxon>
        <taxon>Lindgomycetaceae</taxon>
        <taxon>Lindgomyces</taxon>
    </lineage>
</organism>
<feature type="non-terminal residue" evidence="1">
    <location>
        <position position="431"/>
    </location>
</feature>
<feature type="non-terminal residue" evidence="1">
    <location>
        <position position="1"/>
    </location>
</feature>
<gene>
    <name evidence="1" type="ORF">BDR25DRAFT_175050</name>
</gene>
<dbReference type="EMBL" id="MU003554">
    <property type="protein sequence ID" value="KAF2463088.1"/>
    <property type="molecule type" value="Genomic_DNA"/>
</dbReference>
<proteinExistence type="predicted"/>
<name>A0ACB6Q925_9PLEO</name>